<organism evidence="1 2">
    <name type="scientific">Achromobacter spanius</name>
    <dbReference type="NCBI Taxonomy" id="217203"/>
    <lineage>
        <taxon>Bacteria</taxon>
        <taxon>Pseudomonadati</taxon>
        <taxon>Pseudomonadota</taxon>
        <taxon>Betaproteobacteria</taxon>
        <taxon>Burkholderiales</taxon>
        <taxon>Alcaligenaceae</taxon>
        <taxon>Achromobacter</taxon>
    </lineage>
</organism>
<dbReference type="Proteomes" id="UP000239990">
    <property type="component" value="Unassembled WGS sequence"/>
</dbReference>
<proteinExistence type="predicted"/>
<gene>
    <name evidence="1" type="ORF">C4E15_29440</name>
</gene>
<dbReference type="EMBL" id="PREU01000022">
    <property type="protein sequence ID" value="PPA72668.1"/>
    <property type="molecule type" value="Genomic_DNA"/>
</dbReference>
<reference evidence="1 2" key="1">
    <citation type="submission" date="2018-02" db="EMBL/GenBank/DDBJ databases">
        <title>Draft Genome of Achromobacter spanius stain 6.</title>
        <authorList>
            <person name="Gunasekera T.S."/>
            <person name="Radwan O."/>
            <person name="Ruiz O.N."/>
        </authorList>
    </citation>
    <scope>NUCLEOTIDE SEQUENCE [LARGE SCALE GENOMIC DNA]</scope>
    <source>
        <strain evidence="1 2">6</strain>
    </source>
</reference>
<protein>
    <submittedName>
        <fullName evidence="1">Uncharacterized protein</fullName>
    </submittedName>
</protein>
<comment type="caution">
    <text evidence="1">The sequence shown here is derived from an EMBL/GenBank/DDBJ whole genome shotgun (WGS) entry which is preliminary data.</text>
</comment>
<sequence>MRFAYVDEDGRVLSAHNDDTLDRLPDGAVPLDETQFEERFGLRWTGTAWSQEDAPGGVVDKPRASVQVSRFQLFAALLELDELGAVLEWGETDAEPLHKLALDTSPVFSTSSETIAALAAARGWTDDYVVQLFERAARARA</sequence>
<name>A0A2S5GI74_9BURK</name>
<evidence type="ECO:0000313" key="2">
    <source>
        <dbReference type="Proteomes" id="UP000239990"/>
    </source>
</evidence>
<dbReference type="AlphaFoldDB" id="A0A2S5GI74"/>
<evidence type="ECO:0000313" key="1">
    <source>
        <dbReference type="EMBL" id="PPA72668.1"/>
    </source>
</evidence>
<accession>A0A2S5GI74</accession>
<dbReference type="RefSeq" id="WP_104145877.1">
    <property type="nucleotide sequence ID" value="NZ_PREU01000022.1"/>
</dbReference>